<accession>A0AAD5UE75</accession>
<keyword evidence="3" id="KW-1185">Reference proteome</keyword>
<keyword evidence="1" id="KW-0812">Transmembrane</keyword>
<evidence type="ECO:0000256" key="1">
    <source>
        <dbReference type="SAM" id="Phobius"/>
    </source>
</evidence>
<sequence length="169" mass="19121">MNDFQNGQLLISLKQAPDESSGILFLPIHIRPGGPLAPEELNYIINQYNQVYMEQYLSARNASCCVFCFPVTIFGICCCAPCIFMWCLKKKGSEISLKLDQTLYQLTDQVNKSYGMRGLLFQLQKSTVGQIDTYRDGRYSKSSPINAYSLDIYWNPAFQVTQAPLAMTT</sequence>
<protein>
    <submittedName>
        <fullName evidence="2">Uncharacterized protein</fullName>
    </submittedName>
</protein>
<feature type="transmembrane region" description="Helical" evidence="1">
    <location>
        <begin position="69"/>
        <end position="88"/>
    </location>
</feature>
<keyword evidence="1" id="KW-0472">Membrane</keyword>
<dbReference type="EMBL" id="JADGKB010000125">
    <property type="protein sequence ID" value="KAJ3252935.1"/>
    <property type="molecule type" value="Genomic_DNA"/>
</dbReference>
<keyword evidence="1" id="KW-1133">Transmembrane helix</keyword>
<comment type="caution">
    <text evidence="2">The sequence shown here is derived from an EMBL/GenBank/DDBJ whole genome shotgun (WGS) entry which is preliminary data.</text>
</comment>
<dbReference type="Proteomes" id="UP001210925">
    <property type="component" value="Unassembled WGS sequence"/>
</dbReference>
<dbReference type="AlphaFoldDB" id="A0AAD5UE75"/>
<evidence type="ECO:0000313" key="3">
    <source>
        <dbReference type="Proteomes" id="UP001210925"/>
    </source>
</evidence>
<gene>
    <name evidence="2" type="ORF">HK103_001081</name>
</gene>
<reference evidence="2" key="1">
    <citation type="submission" date="2020-05" db="EMBL/GenBank/DDBJ databases">
        <title>Phylogenomic resolution of chytrid fungi.</title>
        <authorList>
            <person name="Stajich J.E."/>
            <person name="Amses K."/>
            <person name="Simmons R."/>
            <person name="Seto K."/>
            <person name="Myers J."/>
            <person name="Bonds A."/>
            <person name="Quandt C.A."/>
            <person name="Barry K."/>
            <person name="Liu P."/>
            <person name="Grigoriev I."/>
            <person name="Longcore J.E."/>
            <person name="James T.Y."/>
        </authorList>
    </citation>
    <scope>NUCLEOTIDE SEQUENCE</scope>
    <source>
        <strain evidence="2">PLAUS21</strain>
    </source>
</reference>
<proteinExistence type="predicted"/>
<name>A0AAD5UE75_9FUNG</name>
<evidence type="ECO:0000313" key="2">
    <source>
        <dbReference type="EMBL" id="KAJ3252935.1"/>
    </source>
</evidence>
<organism evidence="2 3">
    <name type="scientific">Boothiomyces macroporosus</name>
    <dbReference type="NCBI Taxonomy" id="261099"/>
    <lineage>
        <taxon>Eukaryota</taxon>
        <taxon>Fungi</taxon>
        <taxon>Fungi incertae sedis</taxon>
        <taxon>Chytridiomycota</taxon>
        <taxon>Chytridiomycota incertae sedis</taxon>
        <taxon>Chytridiomycetes</taxon>
        <taxon>Rhizophydiales</taxon>
        <taxon>Terramycetaceae</taxon>
        <taxon>Boothiomyces</taxon>
    </lineage>
</organism>